<evidence type="ECO:0000259" key="5">
    <source>
        <dbReference type="Pfam" id="PF08241"/>
    </source>
</evidence>
<reference evidence="6 7" key="1">
    <citation type="journal article" date="2013" name="Curr. Biol.">
        <title>The Genome of the Foraminiferan Reticulomyxa filosa.</title>
        <authorList>
            <person name="Glockner G."/>
            <person name="Hulsmann N."/>
            <person name="Schleicher M."/>
            <person name="Noegel A.A."/>
            <person name="Eichinger L."/>
            <person name="Gallinger C."/>
            <person name="Pawlowski J."/>
            <person name="Sierra R."/>
            <person name="Euteneuer U."/>
            <person name="Pillet L."/>
            <person name="Moustafa A."/>
            <person name="Platzer M."/>
            <person name="Groth M."/>
            <person name="Szafranski K."/>
            <person name="Schliwa M."/>
        </authorList>
    </citation>
    <scope>NUCLEOTIDE SEQUENCE [LARGE SCALE GENOMIC DNA]</scope>
</reference>
<organism evidence="6 7">
    <name type="scientific">Reticulomyxa filosa</name>
    <dbReference type="NCBI Taxonomy" id="46433"/>
    <lineage>
        <taxon>Eukaryota</taxon>
        <taxon>Sar</taxon>
        <taxon>Rhizaria</taxon>
        <taxon>Retaria</taxon>
        <taxon>Foraminifera</taxon>
        <taxon>Monothalamids</taxon>
        <taxon>Reticulomyxidae</taxon>
        <taxon>Reticulomyxa</taxon>
    </lineage>
</organism>
<sequence>MEWYCTYKELCKAIQNQTNKTYVRIHKHWKKKKEMTEEMIKDGYLEVISMDVSNIVLERMTEKYFAAMANETRLHDPVACEYVTMDCTSIAFMDESMQCVIDKGTIDAIVSKVFGTKYFALHVQQILREYWRCLRWNGVVIFLSMYPEHILLETIQHSLDTFVVHAKWTIQHQMIRSVLFFFGVYTYFLFFFASALF</sequence>
<accession>X6NFE0</accession>
<keyword evidence="4" id="KW-1133">Transmembrane helix</keyword>
<dbReference type="OrthoDB" id="411785at2759"/>
<evidence type="ECO:0000256" key="2">
    <source>
        <dbReference type="ARBA" id="ARBA00022603"/>
    </source>
</evidence>
<keyword evidence="4" id="KW-0812">Transmembrane</keyword>
<dbReference type="InterPro" id="IPR029063">
    <property type="entry name" value="SAM-dependent_MTases_sf"/>
</dbReference>
<evidence type="ECO:0000256" key="3">
    <source>
        <dbReference type="ARBA" id="ARBA00022679"/>
    </source>
</evidence>
<dbReference type="GO" id="GO:0008757">
    <property type="term" value="F:S-adenosylmethionine-dependent methyltransferase activity"/>
    <property type="evidence" value="ECO:0007669"/>
    <property type="project" value="InterPro"/>
</dbReference>
<name>X6NFE0_RETFI</name>
<feature type="domain" description="Methyltransferase type 11" evidence="5">
    <location>
        <begin position="36"/>
        <end position="142"/>
    </location>
</feature>
<dbReference type="Gene3D" id="3.40.50.150">
    <property type="entry name" value="Vaccinia Virus protein VP39"/>
    <property type="match status" value="1"/>
</dbReference>
<dbReference type="EMBL" id="ASPP01009101">
    <property type="protein sequence ID" value="ETO24623.1"/>
    <property type="molecule type" value="Genomic_DNA"/>
</dbReference>
<dbReference type="GO" id="GO:0032259">
    <property type="term" value="P:methylation"/>
    <property type="evidence" value="ECO:0007669"/>
    <property type="project" value="UniProtKB-KW"/>
</dbReference>
<proteinExistence type="inferred from homology"/>
<evidence type="ECO:0000313" key="7">
    <source>
        <dbReference type="Proteomes" id="UP000023152"/>
    </source>
</evidence>
<keyword evidence="4" id="KW-0472">Membrane</keyword>
<dbReference type="InterPro" id="IPR013216">
    <property type="entry name" value="Methyltransf_11"/>
</dbReference>
<dbReference type="PANTHER" id="PTHR12176">
    <property type="entry name" value="SAM-DEPENDENT METHYLTRANSFERASE SUPERFAMILY PROTEIN"/>
    <property type="match status" value="1"/>
</dbReference>
<dbReference type="InterPro" id="IPR051419">
    <property type="entry name" value="Lys/N-term_MeTrsfase_sf"/>
</dbReference>
<keyword evidence="7" id="KW-1185">Reference proteome</keyword>
<keyword evidence="2" id="KW-0489">Methyltransferase</keyword>
<evidence type="ECO:0000256" key="4">
    <source>
        <dbReference type="SAM" id="Phobius"/>
    </source>
</evidence>
<comment type="caution">
    <text evidence="6">The sequence shown here is derived from an EMBL/GenBank/DDBJ whole genome shotgun (WGS) entry which is preliminary data.</text>
</comment>
<evidence type="ECO:0000256" key="1">
    <source>
        <dbReference type="ARBA" id="ARBA00008361"/>
    </source>
</evidence>
<dbReference type="Pfam" id="PF08241">
    <property type="entry name" value="Methyltransf_11"/>
    <property type="match status" value="1"/>
</dbReference>
<dbReference type="SUPFAM" id="SSF53335">
    <property type="entry name" value="S-adenosyl-L-methionine-dependent methyltransferases"/>
    <property type="match status" value="1"/>
</dbReference>
<dbReference type="Proteomes" id="UP000023152">
    <property type="component" value="Unassembled WGS sequence"/>
</dbReference>
<protein>
    <recommendedName>
        <fullName evidence="5">Methyltransferase type 11 domain-containing protein</fullName>
    </recommendedName>
</protein>
<keyword evidence="3" id="KW-0808">Transferase</keyword>
<dbReference type="AlphaFoldDB" id="X6NFE0"/>
<gene>
    <name evidence="6" type="ORF">RFI_12534</name>
</gene>
<comment type="similarity">
    <text evidence="1">Belongs to the methyltransferase superfamily.</text>
</comment>
<feature type="transmembrane region" description="Helical" evidence="4">
    <location>
        <begin position="177"/>
        <end position="196"/>
    </location>
</feature>
<evidence type="ECO:0000313" key="6">
    <source>
        <dbReference type="EMBL" id="ETO24623.1"/>
    </source>
</evidence>